<dbReference type="RefSeq" id="WP_146589134.1">
    <property type="nucleotide sequence ID" value="NZ_SJPO01000008.1"/>
</dbReference>
<comment type="caution">
    <text evidence="1">The sequence shown here is derived from an EMBL/GenBank/DDBJ whole genome shotgun (WGS) entry which is preliminary data.</text>
</comment>
<proteinExistence type="predicted"/>
<evidence type="ECO:0008006" key="3">
    <source>
        <dbReference type="Google" id="ProtNLM"/>
    </source>
</evidence>
<gene>
    <name evidence="1" type="ORF">Pla123a_34420</name>
</gene>
<evidence type="ECO:0000313" key="1">
    <source>
        <dbReference type="EMBL" id="TWT74618.1"/>
    </source>
</evidence>
<dbReference type="Gene3D" id="3.40.30.10">
    <property type="entry name" value="Glutaredoxin"/>
    <property type="match status" value="1"/>
</dbReference>
<organism evidence="1 2">
    <name type="scientific">Posidoniimonas polymericola</name>
    <dbReference type="NCBI Taxonomy" id="2528002"/>
    <lineage>
        <taxon>Bacteria</taxon>
        <taxon>Pseudomonadati</taxon>
        <taxon>Planctomycetota</taxon>
        <taxon>Planctomycetia</taxon>
        <taxon>Pirellulales</taxon>
        <taxon>Lacipirellulaceae</taxon>
        <taxon>Posidoniimonas</taxon>
    </lineage>
</organism>
<dbReference type="EMBL" id="SJPO01000008">
    <property type="protein sequence ID" value="TWT74618.1"/>
    <property type="molecule type" value="Genomic_DNA"/>
</dbReference>
<sequence length="175" mass="19300">MLTSLFTLAIAAAVAPSAVEAPQWESDYGKALEQVRADDRPLLVILDKPGEEVDAKLLSDKDDKTLSKYDLCRVDASTEYGQKVAKAFGAKSFPHVAFVDKSGAVVLHTHQGKISADSWKSSLAKYQAGEQPQRHIVMRPSTESSNVIYEAQPVMQYEQPVYRDNSYCPSCQKGF</sequence>
<dbReference type="OrthoDB" id="269677at2"/>
<dbReference type="SUPFAM" id="SSF52833">
    <property type="entry name" value="Thioredoxin-like"/>
    <property type="match status" value="1"/>
</dbReference>
<dbReference type="AlphaFoldDB" id="A0A5C5YIB9"/>
<evidence type="ECO:0000313" key="2">
    <source>
        <dbReference type="Proteomes" id="UP000318478"/>
    </source>
</evidence>
<dbReference type="InterPro" id="IPR036249">
    <property type="entry name" value="Thioredoxin-like_sf"/>
</dbReference>
<dbReference type="Proteomes" id="UP000318478">
    <property type="component" value="Unassembled WGS sequence"/>
</dbReference>
<reference evidence="1 2" key="1">
    <citation type="submission" date="2019-02" db="EMBL/GenBank/DDBJ databases">
        <title>Deep-cultivation of Planctomycetes and their phenomic and genomic characterization uncovers novel biology.</title>
        <authorList>
            <person name="Wiegand S."/>
            <person name="Jogler M."/>
            <person name="Boedeker C."/>
            <person name="Pinto D."/>
            <person name="Vollmers J."/>
            <person name="Rivas-Marin E."/>
            <person name="Kohn T."/>
            <person name="Peeters S.H."/>
            <person name="Heuer A."/>
            <person name="Rast P."/>
            <person name="Oberbeckmann S."/>
            <person name="Bunk B."/>
            <person name="Jeske O."/>
            <person name="Meyerdierks A."/>
            <person name="Storesund J.E."/>
            <person name="Kallscheuer N."/>
            <person name="Luecker S."/>
            <person name="Lage O.M."/>
            <person name="Pohl T."/>
            <person name="Merkel B.J."/>
            <person name="Hornburger P."/>
            <person name="Mueller R.-W."/>
            <person name="Bruemmer F."/>
            <person name="Labrenz M."/>
            <person name="Spormann A.M."/>
            <person name="Op Den Camp H."/>
            <person name="Overmann J."/>
            <person name="Amann R."/>
            <person name="Jetten M.S.M."/>
            <person name="Mascher T."/>
            <person name="Medema M.H."/>
            <person name="Devos D.P."/>
            <person name="Kaster A.-K."/>
            <person name="Ovreas L."/>
            <person name="Rohde M."/>
            <person name="Galperin M.Y."/>
            <person name="Jogler C."/>
        </authorList>
    </citation>
    <scope>NUCLEOTIDE SEQUENCE [LARGE SCALE GENOMIC DNA]</scope>
    <source>
        <strain evidence="1 2">Pla123a</strain>
    </source>
</reference>
<keyword evidence="2" id="KW-1185">Reference proteome</keyword>
<name>A0A5C5YIB9_9BACT</name>
<protein>
    <recommendedName>
        <fullName evidence="3">Thioredoxin-like fold domain-containing protein</fullName>
    </recommendedName>
</protein>
<accession>A0A5C5YIB9</accession>